<dbReference type="Proteomes" id="UP001163831">
    <property type="component" value="Chromosome"/>
</dbReference>
<dbReference type="PIRSF" id="PIRSF032025">
    <property type="entry name" value="UCP032025"/>
    <property type="match status" value="1"/>
</dbReference>
<evidence type="ECO:0000313" key="1">
    <source>
        <dbReference type="EMBL" id="UYH52258.1"/>
    </source>
</evidence>
<protein>
    <submittedName>
        <fullName evidence="1">DUF1489 domain-containing protein</fullName>
    </submittedName>
</protein>
<dbReference type="RefSeq" id="WP_319807848.1">
    <property type="nucleotide sequence ID" value="NZ_CP107052.1"/>
</dbReference>
<gene>
    <name evidence="1" type="ORF">N5W20_05935</name>
</gene>
<proteinExistence type="predicted"/>
<organism evidence="1 2">
    <name type="scientific">Candidatus Kirkpatrickella diaphorinae</name>
    <dbReference type="NCBI Taxonomy" id="2984322"/>
    <lineage>
        <taxon>Bacteria</taxon>
        <taxon>Pseudomonadati</taxon>
        <taxon>Pseudomonadota</taxon>
        <taxon>Alphaproteobacteria</taxon>
        <taxon>Acetobacterales</taxon>
        <taxon>Acetobacteraceae</taxon>
        <taxon>Candidatus Kirkpatrickella</taxon>
    </lineage>
</organism>
<dbReference type="Pfam" id="PF07370">
    <property type="entry name" value="DUF1489"/>
    <property type="match status" value="1"/>
</dbReference>
<dbReference type="InterPro" id="IPR008320">
    <property type="entry name" value="UCP032025"/>
</dbReference>
<evidence type="ECO:0000313" key="2">
    <source>
        <dbReference type="Proteomes" id="UP001163831"/>
    </source>
</evidence>
<keyword evidence="2" id="KW-1185">Reference proteome</keyword>
<accession>A0ABY6GN15</accession>
<sequence length="160" mass="18031">MHGTLILKAEPAFLVTSGNLPVLHLIKLTPGCATIEELAQRMREGDWHDGLQVVFTRTQPKRADEIAGKGSIYRVIAGFVAARQSVIRFEPHTRHDGQEGTMILVAPEIISVQPRPMRPFQGWRYYKPEDAPPDLTTRDKDMLHAMPTHMRKALAELCLL</sequence>
<reference evidence="1" key="1">
    <citation type="submission" date="2022-10" db="EMBL/GenBank/DDBJ databases">
        <title>Candidatus Kirkpatrella diaphorinas gen. nov., sp. nov., an uncultured endosymbiont identified in a population of Diaphorina citri from Hawaii.</title>
        <authorList>
            <person name="Henry E.M."/>
            <person name="Carlson C.R."/>
            <person name="Kuo Y.-W."/>
        </authorList>
    </citation>
    <scope>NUCLEOTIDE SEQUENCE</scope>
    <source>
        <strain evidence="1">CADCRV1</strain>
    </source>
</reference>
<dbReference type="EMBL" id="CP107052">
    <property type="protein sequence ID" value="UYH52258.1"/>
    <property type="molecule type" value="Genomic_DNA"/>
</dbReference>
<name>A0ABY6GN15_9PROT</name>